<evidence type="ECO:0000313" key="3">
    <source>
        <dbReference type="Proteomes" id="UP000635885"/>
    </source>
</evidence>
<proteinExistence type="predicted"/>
<protein>
    <submittedName>
        <fullName evidence="2">UDP-N-acetylmuramoylalanyl-D-glutamate--2, 6-diaminopimelate ligase</fullName>
    </submittedName>
</protein>
<keyword evidence="2" id="KW-0436">Ligase</keyword>
<dbReference type="SUPFAM" id="SSF54001">
    <property type="entry name" value="Cysteine proteinases"/>
    <property type="match status" value="1"/>
</dbReference>
<dbReference type="Gene3D" id="3.90.1720.10">
    <property type="entry name" value="endopeptidase domain like (from Nostoc punctiforme)"/>
    <property type="match status" value="1"/>
</dbReference>
<name>A0ABQ1M345_9BACT</name>
<dbReference type="GO" id="GO:0016874">
    <property type="term" value="F:ligase activity"/>
    <property type="evidence" value="ECO:0007669"/>
    <property type="project" value="UniProtKB-KW"/>
</dbReference>
<dbReference type="InterPro" id="IPR038765">
    <property type="entry name" value="Papain-like_cys_pep_sf"/>
</dbReference>
<sequence length="214" mass="24170">MNRFSNVLLILFLIVSFSCVTNEQFHEGDILFQNGNCGDFCDAIRKVTQGHEGKEFSHNGLLMKESGDWFVLEAIGKGVSKTPLQDFLDRHVDEFGSPKVMIGRLKPAYRDLIPAAIKEAQKHLGKPYDSVFDFENDAFYCSELIHFAFREANGGRDLFSPKPMTYNDPDTGELFPIWESYFSDLGHKVPEGKLGLNPGGMSLEPVLVMRELRN</sequence>
<dbReference type="Proteomes" id="UP000635885">
    <property type="component" value="Unassembled WGS sequence"/>
</dbReference>
<feature type="signal peptide" evidence="1">
    <location>
        <begin position="1"/>
        <end position="21"/>
    </location>
</feature>
<organism evidence="2 3">
    <name type="scientific">Belliella aquatica</name>
    <dbReference type="NCBI Taxonomy" id="1323734"/>
    <lineage>
        <taxon>Bacteria</taxon>
        <taxon>Pseudomonadati</taxon>
        <taxon>Bacteroidota</taxon>
        <taxon>Cytophagia</taxon>
        <taxon>Cytophagales</taxon>
        <taxon>Cyclobacteriaceae</taxon>
        <taxon>Belliella</taxon>
    </lineage>
</organism>
<dbReference type="RefSeq" id="WP_188440621.1">
    <property type="nucleotide sequence ID" value="NZ_BMFD01000003.1"/>
</dbReference>
<feature type="chain" id="PRO_5046888018" evidence="1">
    <location>
        <begin position="22"/>
        <end position="214"/>
    </location>
</feature>
<dbReference type="PROSITE" id="PS51257">
    <property type="entry name" value="PROKAR_LIPOPROTEIN"/>
    <property type="match status" value="1"/>
</dbReference>
<gene>
    <name evidence="2" type="ORF">GCM10010993_11480</name>
</gene>
<reference evidence="3" key="1">
    <citation type="journal article" date="2019" name="Int. J. Syst. Evol. Microbiol.">
        <title>The Global Catalogue of Microorganisms (GCM) 10K type strain sequencing project: providing services to taxonomists for standard genome sequencing and annotation.</title>
        <authorList>
            <consortium name="The Broad Institute Genomics Platform"/>
            <consortium name="The Broad Institute Genome Sequencing Center for Infectious Disease"/>
            <person name="Wu L."/>
            <person name="Ma J."/>
        </authorList>
    </citation>
    <scope>NUCLEOTIDE SEQUENCE [LARGE SCALE GENOMIC DNA]</scope>
    <source>
        <strain evidence="3">CGMCC 1.12479</strain>
    </source>
</reference>
<dbReference type="EMBL" id="BMFD01000003">
    <property type="protein sequence ID" value="GGC34280.1"/>
    <property type="molecule type" value="Genomic_DNA"/>
</dbReference>
<keyword evidence="3" id="KW-1185">Reference proteome</keyword>
<dbReference type="Pfam" id="PF05708">
    <property type="entry name" value="Peptidase_C92"/>
    <property type="match status" value="1"/>
</dbReference>
<keyword evidence="1" id="KW-0732">Signal</keyword>
<evidence type="ECO:0000313" key="2">
    <source>
        <dbReference type="EMBL" id="GGC34280.1"/>
    </source>
</evidence>
<dbReference type="InterPro" id="IPR024453">
    <property type="entry name" value="Peptidase_C92"/>
</dbReference>
<accession>A0ABQ1M345</accession>
<evidence type="ECO:0000256" key="1">
    <source>
        <dbReference type="SAM" id="SignalP"/>
    </source>
</evidence>
<comment type="caution">
    <text evidence="2">The sequence shown here is derived from an EMBL/GenBank/DDBJ whole genome shotgun (WGS) entry which is preliminary data.</text>
</comment>